<feature type="domain" description="F-box" evidence="2">
    <location>
        <begin position="20"/>
        <end position="66"/>
    </location>
</feature>
<evidence type="ECO:0000313" key="4">
    <source>
        <dbReference type="Proteomes" id="UP000006038"/>
    </source>
</evidence>
<evidence type="ECO:0000313" key="3">
    <source>
        <dbReference type="EnsemblPlants" id="OB07G14700.1"/>
    </source>
</evidence>
<feature type="region of interest" description="Disordered" evidence="1">
    <location>
        <begin position="1"/>
        <end position="21"/>
    </location>
</feature>
<feature type="compositionally biased region" description="Gly residues" evidence="1">
    <location>
        <begin position="9"/>
        <end position="21"/>
    </location>
</feature>
<dbReference type="Proteomes" id="UP000006038">
    <property type="component" value="Chromosome 7"/>
</dbReference>
<dbReference type="InterPro" id="IPR013187">
    <property type="entry name" value="F-box-assoc_dom_typ3"/>
</dbReference>
<proteinExistence type="predicted"/>
<dbReference type="Pfam" id="PF08268">
    <property type="entry name" value="FBA_3"/>
    <property type="match status" value="1"/>
</dbReference>
<dbReference type="Gene3D" id="1.20.1280.50">
    <property type="match status" value="1"/>
</dbReference>
<dbReference type="SUPFAM" id="SSF81383">
    <property type="entry name" value="F-box domain"/>
    <property type="match status" value="1"/>
</dbReference>
<dbReference type="HOGENOM" id="CLU_033501_1_0_1"/>
<dbReference type="InterPro" id="IPR017451">
    <property type="entry name" value="F-box-assoc_interact_dom"/>
</dbReference>
<dbReference type="AlphaFoldDB" id="J3MJ88"/>
<evidence type="ECO:0000259" key="2">
    <source>
        <dbReference type="PROSITE" id="PS50181"/>
    </source>
</evidence>
<evidence type="ECO:0000256" key="1">
    <source>
        <dbReference type="SAM" id="MobiDB-lite"/>
    </source>
</evidence>
<dbReference type="InterPro" id="IPR036047">
    <property type="entry name" value="F-box-like_dom_sf"/>
</dbReference>
<accession>J3MJ88</accession>
<dbReference type="CDD" id="cd22157">
    <property type="entry name" value="F-box_AtFBW1-like"/>
    <property type="match status" value="1"/>
</dbReference>
<dbReference type="InterPro" id="IPR001810">
    <property type="entry name" value="F-box_dom"/>
</dbReference>
<reference evidence="3" key="1">
    <citation type="journal article" date="2013" name="Nat. Commun.">
        <title>Whole-genome sequencing of Oryza brachyantha reveals mechanisms underlying Oryza genome evolution.</title>
        <authorList>
            <person name="Chen J."/>
            <person name="Huang Q."/>
            <person name="Gao D."/>
            <person name="Wang J."/>
            <person name="Lang Y."/>
            <person name="Liu T."/>
            <person name="Li B."/>
            <person name="Bai Z."/>
            <person name="Luis Goicoechea J."/>
            <person name="Liang C."/>
            <person name="Chen C."/>
            <person name="Zhang W."/>
            <person name="Sun S."/>
            <person name="Liao Y."/>
            <person name="Zhang X."/>
            <person name="Yang L."/>
            <person name="Song C."/>
            <person name="Wang M."/>
            <person name="Shi J."/>
            <person name="Liu G."/>
            <person name="Liu J."/>
            <person name="Zhou H."/>
            <person name="Zhou W."/>
            <person name="Yu Q."/>
            <person name="An N."/>
            <person name="Chen Y."/>
            <person name="Cai Q."/>
            <person name="Wang B."/>
            <person name="Liu B."/>
            <person name="Min J."/>
            <person name="Huang Y."/>
            <person name="Wu H."/>
            <person name="Li Z."/>
            <person name="Zhang Y."/>
            <person name="Yin Y."/>
            <person name="Song W."/>
            <person name="Jiang J."/>
            <person name="Jackson S.A."/>
            <person name="Wing R.A."/>
            <person name="Wang J."/>
            <person name="Chen M."/>
        </authorList>
    </citation>
    <scope>NUCLEOTIDE SEQUENCE [LARGE SCALE GENOMIC DNA]</scope>
    <source>
        <strain evidence="3">cv. IRGC 101232</strain>
    </source>
</reference>
<dbReference type="PANTHER" id="PTHR31111:SF133">
    <property type="entry name" value="OS07G0196600 PROTEIN"/>
    <property type="match status" value="1"/>
</dbReference>
<reference evidence="3" key="2">
    <citation type="submission" date="2013-04" db="UniProtKB">
        <authorList>
            <consortium name="EnsemblPlants"/>
        </authorList>
    </citation>
    <scope>IDENTIFICATION</scope>
</reference>
<dbReference type="OrthoDB" id="689042at2759"/>
<dbReference type="PANTHER" id="PTHR31111">
    <property type="entry name" value="BNAA05G37150D PROTEIN-RELATED"/>
    <property type="match status" value="1"/>
</dbReference>
<dbReference type="Pfam" id="PF00646">
    <property type="entry name" value="F-box"/>
    <property type="match status" value="1"/>
</dbReference>
<dbReference type="Gramene" id="OB07G14700.1">
    <property type="protein sequence ID" value="OB07G14700.1"/>
    <property type="gene ID" value="OB07G14700"/>
</dbReference>
<protein>
    <recommendedName>
        <fullName evidence="2">F-box domain-containing protein</fullName>
    </recommendedName>
</protein>
<name>J3MJ88_ORYBR</name>
<sequence length="406" mass="45100">MASPEASKRGGGGRRQGFGGSEGAGMPMDVLFEILLRLPAKDICRFRAVCRSWRAMTTRRAFVRAYAARNPGPYVATSFADDDGGGESCGVDITDLYSGDVVKRIRTDVRGFRVQRTRSDLVCLVEGANPLAVTVLNPVTGATCTAAKSISDEYDHLLLESGRGSVTMDSCALGKVPSTREYKVLRFLQCGYLQQLCEVMTLHRSGVSQWRAAESPPAPVSVRNKTRSVVINGVVYFLFDFQGCLYIYPHMAIPPGCILPFDLETEEWMGIMNGPEPVTAFYKENNVLFLSPSHENLEHVSLADLNGCLATVHTIYGSCMDLWFLSDPEEGLWVKKYSLSFQYLRLKDYPLLLFDDEEIVFLAQAPDCLRSYYPEAGTYADFLDLENVRSVGIYTGNLLSFRSGFY</sequence>
<dbReference type="OMA" id="WMGILNG"/>
<dbReference type="SMART" id="SM00256">
    <property type="entry name" value="FBOX"/>
    <property type="match status" value="1"/>
</dbReference>
<organism evidence="3">
    <name type="scientific">Oryza brachyantha</name>
    <name type="common">malo sina</name>
    <dbReference type="NCBI Taxonomy" id="4533"/>
    <lineage>
        <taxon>Eukaryota</taxon>
        <taxon>Viridiplantae</taxon>
        <taxon>Streptophyta</taxon>
        <taxon>Embryophyta</taxon>
        <taxon>Tracheophyta</taxon>
        <taxon>Spermatophyta</taxon>
        <taxon>Magnoliopsida</taxon>
        <taxon>Liliopsida</taxon>
        <taxon>Poales</taxon>
        <taxon>Poaceae</taxon>
        <taxon>BOP clade</taxon>
        <taxon>Oryzoideae</taxon>
        <taxon>Oryzeae</taxon>
        <taxon>Oryzinae</taxon>
        <taxon>Oryza</taxon>
    </lineage>
</organism>
<dbReference type="EnsemblPlants" id="OB07G14700.1">
    <property type="protein sequence ID" value="OB07G14700.1"/>
    <property type="gene ID" value="OB07G14700"/>
</dbReference>
<dbReference type="PROSITE" id="PS50181">
    <property type="entry name" value="FBOX"/>
    <property type="match status" value="1"/>
</dbReference>
<keyword evidence="4" id="KW-1185">Reference proteome</keyword>
<dbReference type="NCBIfam" id="TIGR01640">
    <property type="entry name" value="F_box_assoc_1"/>
    <property type="match status" value="1"/>
</dbReference>
<dbReference type="eggNOG" id="ENOG502R66E">
    <property type="taxonomic scope" value="Eukaryota"/>
</dbReference>